<name>A0A5J4QUC4_9ZZZZ</name>
<evidence type="ECO:0000313" key="1">
    <source>
        <dbReference type="EMBL" id="KAA6324925.1"/>
    </source>
</evidence>
<dbReference type="AlphaFoldDB" id="A0A5J4QUC4"/>
<reference evidence="1" key="1">
    <citation type="submission" date="2019-03" db="EMBL/GenBank/DDBJ databases">
        <title>Single cell metagenomics reveals metabolic interactions within the superorganism composed of flagellate Streblomastix strix and complex community of Bacteroidetes bacteria on its surface.</title>
        <authorList>
            <person name="Treitli S.C."/>
            <person name="Kolisko M."/>
            <person name="Husnik F."/>
            <person name="Keeling P."/>
            <person name="Hampl V."/>
        </authorList>
    </citation>
    <scope>NUCLEOTIDE SEQUENCE</scope>
    <source>
        <strain evidence="1">STM</strain>
    </source>
</reference>
<dbReference type="EMBL" id="SNRY01002476">
    <property type="protein sequence ID" value="KAA6324925.1"/>
    <property type="molecule type" value="Genomic_DNA"/>
</dbReference>
<organism evidence="1">
    <name type="scientific">termite gut metagenome</name>
    <dbReference type="NCBI Taxonomy" id="433724"/>
    <lineage>
        <taxon>unclassified sequences</taxon>
        <taxon>metagenomes</taxon>
        <taxon>organismal metagenomes</taxon>
    </lineage>
</organism>
<proteinExistence type="predicted"/>
<comment type="caution">
    <text evidence="1">The sequence shown here is derived from an EMBL/GenBank/DDBJ whole genome shotgun (WGS) entry which is preliminary data.</text>
</comment>
<gene>
    <name evidence="1" type="ORF">EZS27_025803</name>
</gene>
<protein>
    <submittedName>
        <fullName evidence="1">Uncharacterized protein</fullName>
    </submittedName>
</protein>
<sequence>MANSDLLVKLGLQNEEFIKALDESKKQIAAMKQKTDAASSSIQSFNSKFKSISSQIFGVTAALGIAKGSVDMFNKAIMSTQNTGDKFVRITDQAKASVDSFYVSLNTGNFSGFLRFAIYLTQLLVGLTA</sequence>
<accession>A0A5J4QUC4</accession>